<comment type="catalytic activity">
    <reaction evidence="1">
        <text>Release of an N-terminal amino acid, Xaa-|-Yaa- from a peptide, amide or arylamide. Xaa is preferably Ala, but may be most amino acids including Pro (slow action). When a terminal hydrophobic residue is followed by a prolyl residue, the two may be released as an intact Xaa-Pro dipeptide.</text>
        <dbReference type="EC" id="3.4.11.2"/>
    </reaction>
</comment>
<dbReference type="InterPro" id="IPR037144">
    <property type="entry name" value="Peptidase_M1_pepN_C_sf"/>
</dbReference>
<dbReference type="InterPro" id="IPR001930">
    <property type="entry name" value="Peptidase_M1"/>
</dbReference>
<name>A0A5C1NFL9_9GAMM</name>
<dbReference type="Pfam" id="PF01433">
    <property type="entry name" value="Peptidase_M1"/>
    <property type="match status" value="1"/>
</dbReference>
<dbReference type="InterPro" id="IPR027268">
    <property type="entry name" value="Peptidase_M4/M1_CTD_sf"/>
</dbReference>
<gene>
    <name evidence="18" type="primary">pepN</name>
    <name evidence="18" type="ORF">E4T21_13985</name>
</gene>
<evidence type="ECO:0000313" key="19">
    <source>
        <dbReference type="Proteomes" id="UP000324285"/>
    </source>
</evidence>
<feature type="domain" description="Peptidase M1 alanyl aminopeptidase Ig-like fold" evidence="15">
    <location>
        <begin position="447"/>
        <end position="548"/>
    </location>
</feature>
<dbReference type="Gene3D" id="1.25.50.10">
    <property type="entry name" value="Peptidase M1, alanyl aminopeptidase, C-terminal domain"/>
    <property type="match status" value="1"/>
</dbReference>
<dbReference type="Gene3D" id="2.60.40.1840">
    <property type="match status" value="1"/>
</dbReference>
<dbReference type="FunFam" id="2.60.40.1840:FF:000001">
    <property type="entry name" value="Aminopeptidase N"/>
    <property type="match status" value="1"/>
</dbReference>
<keyword evidence="9 18" id="KW-0378">Hydrolase</keyword>
<dbReference type="InterPro" id="IPR012779">
    <property type="entry name" value="Peptidase_M1_pepN"/>
</dbReference>
<keyword evidence="10" id="KW-0862">Zinc</keyword>
<evidence type="ECO:0000259" key="14">
    <source>
        <dbReference type="Pfam" id="PF01433"/>
    </source>
</evidence>
<dbReference type="EMBL" id="CP038437">
    <property type="protein sequence ID" value="QEM82532.1"/>
    <property type="molecule type" value="Genomic_DNA"/>
</dbReference>
<dbReference type="FunFam" id="3.30.2010.30:FF:000002">
    <property type="entry name" value="Putative aminopeptidase N"/>
    <property type="match status" value="1"/>
</dbReference>
<dbReference type="SUPFAM" id="SSF55486">
    <property type="entry name" value="Metalloproteases ('zincins'), catalytic domain"/>
    <property type="match status" value="1"/>
</dbReference>
<dbReference type="GO" id="GO:0006508">
    <property type="term" value="P:proteolysis"/>
    <property type="evidence" value="ECO:0007669"/>
    <property type="project" value="UniProtKB-UniRule"/>
</dbReference>
<dbReference type="Gene3D" id="3.30.2010.30">
    <property type="match status" value="1"/>
</dbReference>
<feature type="domain" description="Aminopeptidase N-like N-terminal" evidence="17">
    <location>
        <begin position="21"/>
        <end position="189"/>
    </location>
</feature>
<evidence type="ECO:0000256" key="7">
    <source>
        <dbReference type="ARBA" id="ARBA00022670"/>
    </source>
</evidence>
<evidence type="ECO:0000259" key="15">
    <source>
        <dbReference type="Pfam" id="PF11940"/>
    </source>
</evidence>
<dbReference type="PRINTS" id="PR00756">
    <property type="entry name" value="ALADIPTASE"/>
</dbReference>
<dbReference type="CDD" id="cd09600">
    <property type="entry name" value="M1_APN"/>
    <property type="match status" value="1"/>
</dbReference>
<dbReference type="GO" id="GO:0008270">
    <property type="term" value="F:zinc ion binding"/>
    <property type="evidence" value="ECO:0007669"/>
    <property type="project" value="InterPro"/>
</dbReference>
<dbReference type="InterPro" id="IPR014782">
    <property type="entry name" value="Peptidase_M1_dom"/>
</dbReference>
<evidence type="ECO:0000256" key="4">
    <source>
        <dbReference type="ARBA" id="ARBA00012564"/>
    </source>
</evidence>
<evidence type="ECO:0000256" key="10">
    <source>
        <dbReference type="ARBA" id="ARBA00022833"/>
    </source>
</evidence>
<evidence type="ECO:0000256" key="11">
    <source>
        <dbReference type="ARBA" id="ARBA00023049"/>
    </source>
</evidence>
<evidence type="ECO:0000256" key="6">
    <source>
        <dbReference type="ARBA" id="ARBA00022438"/>
    </source>
</evidence>
<evidence type="ECO:0000256" key="8">
    <source>
        <dbReference type="ARBA" id="ARBA00022723"/>
    </source>
</evidence>
<reference evidence="18" key="1">
    <citation type="submission" date="2021-02" db="EMBL/GenBank/DDBJ databases">
        <title>Strain Y2R2, a novel species of the genus Halomonas.</title>
        <authorList>
            <person name="Huang H."/>
        </authorList>
    </citation>
    <scope>NUCLEOTIDE SEQUENCE</scope>
    <source>
        <strain evidence="18">Y2R2</strain>
    </source>
</reference>
<dbReference type="Pfam" id="PF11940">
    <property type="entry name" value="DUF3458"/>
    <property type="match status" value="1"/>
</dbReference>
<feature type="domain" description="Peptidase M1 membrane alanine aminopeptidase" evidence="14">
    <location>
        <begin position="229"/>
        <end position="442"/>
    </location>
</feature>
<keyword evidence="6 18" id="KW-0031">Aminopeptidase</keyword>
<evidence type="ECO:0000256" key="2">
    <source>
        <dbReference type="ARBA" id="ARBA00001947"/>
    </source>
</evidence>
<dbReference type="AlphaFoldDB" id="A0A5C1NFL9"/>
<protein>
    <recommendedName>
        <fullName evidence="5 13">Aminopeptidase N</fullName>
        <ecNumber evidence="4 13">3.4.11.2</ecNumber>
    </recommendedName>
</protein>
<evidence type="ECO:0000256" key="1">
    <source>
        <dbReference type="ARBA" id="ARBA00000098"/>
    </source>
</evidence>
<keyword evidence="11" id="KW-0482">Metalloprotease</keyword>
<dbReference type="SUPFAM" id="SSF63737">
    <property type="entry name" value="Leukotriene A4 hydrolase N-terminal domain"/>
    <property type="match status" value="1"/>
</dbReference>
<comment type="similarity">
    <text evidence="3">Belongs to the peptidase M1 family.</text>
</comment>
<dbReference type="Pfam" id="PF17900">
    <property type="entry name" value="Peptidase_M1_N"/>
    <property type="match status" value="1"/>
</dbReference>
<dbReference type="Gene3D" id="1.10.390.10">
    <property type="entry name" value="Neutral Protease Domain 2"/>
    <property type="match status" value="1"/>
</dbReference>
<dbReference type="NCBIfam" id="TIGR02414">
    <property type="entry name" value="pepN_proteo"/>
    <property type="match status" value="1"/>
</dbReference>
<sequence length="877" mass="98766">MSEHQPIHLSDYRPPAYLVKHTELTFDLDPSATRVKARLHLQRHPEADAGAPLVLDGEALELKAIAMDGQALEADEYAVSETELTVFQVPESFILDTEVEIAPKDNTALEGLYQSASMYCTQCEAEGFRRITFYPDRPDVMATFATTVIGDSGSEPVLLSNGNPVERGELPNGRHFATWEDPHPKPSYLFALVAGDLKKVEDHFTTMSGRDVTLQIWVEEENLNKTEHAMASLKRSMRWDEEAYGREYDLDLFMIVAVNDFNMGAMENKGLNIFNSAAVLTHPQTATDATFQRVEGIVAHEYFHNWSGNRVTCRDWFQLSLKEGFTVFRDQSFSAEVNSAPVKRIEEVSFFRTAQFAEDAGPTSHPVRPDSYIEIGNFYTLTIYEKGAEVVRMLSNLLGAETFRKGSDLYFARFDGQAVTIEDFVTCMAEVSGLDLSQFMRWYSQAGTPEIDANGEYDYANATYRLTLRQRTPATPGQPDKLPLHIPVRMGLVGTKSGRDLNLTLDGQDLGTDTVIHLREEEQEFLFTDVAEAPVPSLLRGFSAPVKLFFPYSREELAFLLANDSDGFNQWDAGQRLVLLALDDLIAAHRNGVEKVMDPRVVDAFRDLLSQDTDDQAVLAEMLMLPSEAYIAEQQLLVDVDAIHAARDFVKQSLAHELRDEFLTLYQENQSAGAYAPTPAQIGRRALKNVALSYLMSIEDPQAITAAKQQFDADHNMTDVRHALTLLVHSSRGDIADPALKAFGTKWAHDPLVMDQWFTLQVTRPQADALDRVRYLMQHPAFSLKNPNKVRALIGAFAGQNRVNFHRLDGEGYRLLADVVIELNRLNPEIAARIITPLTRWQRFDEARQDLMKAELERIRQEKLSPNLYEIIEKSLA</sequence>
<evidence type="ECO:0000256" key="9">
    <source>
        <dbReference type="ARBA" id="ARBA00022801"/>
    </source>
</evidence>
<dbReference type="PANTHER" id="PTHR46322:SF1">
    <property type="entry name" value="PUROMYCIN-SENSITIVE AMINOPEPTIDASE"/>
    <property type="match status" value="1"/>
</dbReference>
<dbReference type="RefSeq" id="WP_149285656.1">
    <property type="nucleotide sequence ID" value="NZ_CP038437.2"/>
</dbReference>
<dbReference type="InterPro" id="IPR035414">
    <property type="entry name" value="Peptidase_M1_pepN_Ig-like"/>
</dbReference>
<evidence type="ECO:0000256" key="13">
    <source>
        <dbReference type="NCBIfam" id="TIGR02414"/>
    </source>
</evidence>
<dbReference type="GO" id="GO:0008237">
    <property type="term" value="F:metallopeptidase activity"/>
    <property type="evidence" value="ECO:0007669"/>
    <property type="project" value="UniProtKB-UniRule"/>
</dbReference>
<dbReference type="Proteomes" id="UP000324285">
    <property type="component" value="Chromosome"/>
</dbReference>
<dbReference type="Pfam" id="PF17432">
    <property type="entry name" value="DUF3458_C"/>
    <property type="match status" value="1"/>
</dbReference>
<organism evidence="18 19">
    <name type="scientific">Halomonas binhaiensis</name>
    <dbReference type="NCBI Taxonomy" id="2562282"/>
    <lineage>
        <taxon>Bacteria</taxon>
        <taxon>Pseudomonadati</taxon>
        <taxon>Pseudomonadota</taxon>
        <taxon>Gammaproteobacteria</taxon>
        <taxon>Oceanospirillales</taxon>
        <taxon>Halomonadaceae</taxon>
        <taxon>Halomonas</taxon>
    </lineage>
</organism>
<dbReference type="FunFam" id="2.60.40.1730:FF:000005">
    <property type="entry name" value="Aminopeptidase N"/>
    <property type="match status" value="1"/>
</dbReference>
<comment type="cofactor">
    <cofactor evidence="2">
        <name>Zn(2+)</name>
        <dbReference type="ChEBI" id="CHEBI:29105"/>
    </cofactor>
</comment>
<keyword evidence="7" id="KW-0645">Protease</keyword>
<dbReference type="OrthoDB" id="100605at2"/>
<evidence type="ECO:0000256" key="3">
    <source>
        <dbReference type="ARBA" id="ARBA00010136"/>
    </source>
</evidence>
<keyword evidence="8" id="KW-0479">Metal-binding</keyword>
<dbReference type="InterPro" id="IPR042097">
    <property type="entry name" value="Aminopeptidase_N-like_N_sf"/>
</dbReference>
<evidence type="ECO:0000313" key="18">
    <source>
        <dbReference type="EMBL" id="QEM82532.1"/>
    </source>
</evidence>
<evidence type="ECO:0000259" key="16">
    <source>
        <dbReference type="Pfam" id="PF17432"/>
    </source>
</evidence>
<feature type="domain" description="Peptidase M1 alanyl aminopeptidase C-terminal" evidence="16">
    <location>
        <begin position="555"/>
        <end position="877"/>
    </location>
</feature>
<evidence type="ECO:0000259" key="17">
    <source>
        <dbReference type="Pfam" id="PF17900"/>
    </source>
</evidence>
<dbReference type="Gene3D" id="2.60.40.1730">
    <property type="entry name" value="tricorn interacting facor f3 domain"/>
    <property type="match status" value="1"/>
</dbReference>
<evidence type="ECO:0000256" key="12">
    <source>
        <dbReference type="ARBA" id="ARBA00059739"/>
    </source>
</evidence>
<dbReference type="InterPro" id="IPR024601">
    <property type="entry name" value="Peptidase_M1_pepN_C"/>
</dbReference>
<dbReference type="PANTHER" id="PTHR46322">
    <property type="entry name" value="PUROMYCIN-SENSITIVE AMINOPEPTIDASE"/>
    <property type="match status" value="1"/>
</dbReference>
<accession>A0A5C1NFL9</accession>
<dbReference type="InterPro" id="IPR045357">
    <property type="entry name" value="Aminopeptidase_N-like_N"/>
</dbReference>
<comment type="function">
    <text evidence="12">Aminopeptidase N is involved in the degradation of intracellular peptides generated by protein breakdown during normal growth as well as in response to nutrient starvation.</text>
</comment>
<proteinExistence type="inferred from homology"/>
<evidence type="ECO:0000256" key="5">
    <source>
        <dbReference type="ARBA" id="ARBA00015611"/>
    </source>
</evidence>
<dbReference type="InterPro" id="IPR038438">
    <property type="entry name" value="PepN_Ig-like_sf"/>
</dbReference>
<dbReference type="EC" id="3.4.11.2" evidence="4 13"/>
<dbReference type="GO" id="GO:0016285">
    <property type="term" value="F:alanyl aminopeptidase activity"/>
    <property type="evidence" value="ECO:0007669"/>
    <property type="project" value="UniProtKB-EC"/>
</dbReference>
<dbReference type="KEGG" id="hbh:E4T21_13985"/>
<keyword evidence="19" id="KW-1185">Reference proteome</keyword>